<dbReference type="InterPro" id="IPR002110">
    <property type="entry name" value="Ankyrin_rpt"/>
</dbReference>
<feature type="transmembrane region" description="Helical" evidence="5">
    <location>
        <begin position="396"/>
        <end position="415"/>
    </location>
</feature>
<evidence type="ECO:0000256" key="4">
    <source>
        <dbReference type="SAM" id="MobiDB-lite"/>
    </source>
</evidence>
<sequence length="1810" mass="198654">MLRFPMFGVLALLVPGGAQFLKQNSSQLSNETSADQQAADQSALAALRSLSQWQWRAALGLVSVVAVAALALRCTKSAPLERGTSAAQEELTAMLQESQAQQQHSTGIKFKMRLLLKRWLGNKRANRIIADASSGTTKNIKLAFELLVLVMCLFYLDFILDIQACITFYQTNNPRFLMMNLSAMFAAAVYTAYHVFVHGDRLLADLSRQEVFTLGVAYVFQLHVVYLCWISWKRGKKHQLLIDSKFAEAAIEAVVSALVQTYAVIFGAATLSGYQQLTLYVSILGSLASISNAFSLFDSPSGLDEAPGNVGQLSPKLLLVNAFRLSELTQKISLLALFQLAFRPFGGCLVAFANYVLLTIFIWCFQGQASFALPCMFALINPMLEKYNAVTLPHSFYYAFRALETAGLVLAVCLWRTDLQTLYQHAVPAVTALLVCTISMALLLPVIRCLAWPGLADPKVYTMAEWTKKPFSAAQHKLREAVLAGPERDTAIPVMLAPARRVLEVAVNINKTNLDAFMQEVGEEAISQSLSPPPTEFMRKALHVMGNTPLEEDSKLRQGLLRFALQTLNDHPSLMIRVFVESKGIDAAANLILKECALTWDGLQSLLPEDIRNSFLCASSTLLRQADGAALQGFQSSPLARAMAAAVLEHKMEPKLMKEVTVALGAVFSGVPQRHFTESGLCAAFSGALAEGSLELLCAVPMLFDLLQEDVAVNAHLRTAAAHVLPSLCQMLQRLDAQATPRAPSMAYQPLKGNAQDALTVVESSIQSLLRFLARTARYLSSADASSCSYYLQSFLSKSLQSEQEERQNIAQQVQLLAGAKGLTRHLEDADLSAAKEPLLQVAAEAGSLAGAEALLRHRALPEMKDVFGCTALHSALAESDVDILRLLHSAQAAAPPEASCDAGHSLKSFAAAGASCPVCQVRLGLWRGKSGSAHFILRCQRGQLVAFVQGVESWSLPCTVAVGEVRPVRWQSPEAQQAWGAGANVEVKATDELVVCGEPVFFCHWDEDGLVGQIIFQGPDVFFDGQGDRTRVGGHDYVNIFSPSAFTDGLHYYEFDLKRIVCNVEVGVAAIDGPSQSQRYRSGSAVSFPTWKARFKPQYRVYDIQSGRTTHAQLKAAPENCTVGLLVDMSKAAMVWLMDGEVIGEPILNMPATLCLFASLDTEGDHIAVRQPTPPSAAMKRLEPLPMTQGVRDWLCGDCLTRYKKQDEVQRWKCRSCGVDLCESCRLGMGRLPDGSSSLALAAWLEPGVLDEESSPGFQLLLERRCWSRGQLVESMVMATLGNHGRRVLHLLFELKRRDLSDLSFDGRFAMREALGACKSQEGKSEAVLQRIAEMALLVGLYTAQPLAVDAILVFQKKSSTNAPVASPLKDSTEDQAQSPQNSDEEVDSDMFESECEESGDEQEMPKEPWFRCAQLPPLIGALSSYCATGKELQRHVHDVYPAPNLKERTCACGARADMACATCNFGQCRQCFYLAERPLTLQHQDCCATISKLLSEDPSSINQKLPRNRKFSPQPGDFMISESMECLLYTQVFVLERAGAPLKPIPCRDKDDLGEEPGLASSDEESEVEEDPVRLKPSGMWDDDDSEEETAEDLDQELLDTAQFGHNPDMSAQPLLQFQRKSTAFHLAAASASPSFLQLLLEHREETQEHEVVFDQPNQDHSIEPMNKAIKEWVRSGVLNGSDIGNCVFAFDAQHHFQWLNFLDELTDEQYPVRLVCAPNSLSFRSASGDTALHVAACANQTAQLKLLLEHKADPRVRNDRGVTPLMYALKVCGEEAALMLISATAKTARELQPSTLRCTVAPSPCQW</sequence>
<evidence type="ECO:0000256" key="6">
    <source>
        <dbReference type="SAM" id="SignalP"/>
    </source>
</evidence>
<keyword evidence="5" id="KW-0472">Membrane</keyword>
<dbReference type="SMART" id="SM00248">
    <property type="entry name" value="ANK"/>
    <property type="match status" value="5"/>
</dbReference>
<feature type="transmembrane region" description="Helical" evidence="5">
    <location>
        <begin position="146"/>
        <end position="170"/>
    </location>
</feature>
<evidence type="ECO:0000256" key="1">
    <source>
        <dbReference type="ARBA" id="ARBA00022737"/>
    </source>
</evidence>
<accession>A0AA36HLY8</accession>
<reference evidence="7" key="1">
    <citation type="submission" date="2023-08" db="EMBL/GenBank/DDBJ databases">
        <authorList>
            <person name="Chen Y."/>
            <person name="Shah S."/>
            <person name="Dougan E. K."/>
            <person name="Thang M."/>
            <person name="Chan C."/>
        </authorList>
    </citation>
    <scope>NUCLEOTIDE SEQUENCE</scope>
</reference>
<dbReference type="EMBL" id="CAUJNA010000089">
    <property type="protein sequence ID" value="CAJ1371599.1"/>
    <property type="molecule type" value="Genomic_DNA"/>
</dbReference>
<dbReference type="Gene3D" id="1.25.40.20">
    <property type="entry name" value="Ankyrin repeat-containing domain"/>
    <property type="match status" value="2"/>
</dbReference>
<protein>
    <submittedName>
        <fullName evidence="7">Uncharacterized protein</fullName>
    </submittedName>
</protein>
<keyword evidence="1" id="KW-0677">Repeat</keyword>
<organism evidence="7 8">
    <name type="scientific">Effrenium voratum</name>
    <dbReference type="NCBI Taxonomy" id="2562239"/>
    <lineage>
        <taxon>Eukaryota</taxon>
        <taxon>Sar</taxon>
        <taxon>Alveolata</taxon>
        <taxon>Dinophyceae</taxon>
        <taxon>Suessiales</taxon>
        <taxon>Symbiodiniaceae</taxon>
        <taxon>Effrenium</taxon>
    </lineage>
</organism>
<feature type="transmembrane region" description="Helical" evidence="5">
    <location>
        <begin position="427"/>
        <end position="447"/>
    </location>
</feature>
<dbReference type="PROSITE" id="PS50297">
    <property type="entry name" value="ANK_REP_REGION"/>
    <property type="match status" value="1"/>
</dbReference>
<name>A0AA36HLY8_9DINO</name>
<feature type="compositionally biased region" description="Acidic residues" evidence="4">
    <location>
        <begin position="1384"/>
        <end position="1404"/>
    </location>
</feature>
<dbReference type="PANTHER" id="PTHR24198:SF165">
    <property type="entry name" value="ANKYRIN REPEAT-CONTAINING PROTEIN-RELATED"/>
    <property type="match status" value="1"/>
</dbReference>
<dbReference type="SUPFAM" id="SSF48403">
    <property type="entry name" value="Ankyrin repeat"/>
    <property type="match status" value="1"/>
</dbReference>
<keyword evidence="5" id="KW-1133">Transmembrane helix</keyword>
<evidence type="ECO:0000313" key="7">
    <source>
        <dbReference type="EMBL" id="CAJ1371599.1"/>
    </source>
</evidence>
<proteinExistence type="predicted"/>
<dbReference type="PANTHER" id="PTHR24198">
    <property type="entry name" value="ANKYRIN REPEAT AND PROTEIN KINASE DOMAIN-CONTAINING PROTEIN"/>
    <property type="match status" value="1"/>
</dbReference>
<feature type="chain" id="PRO_5041393414" evidence="6">
    <location>
        <begin position="19"/>
        <end position="1810"/>
    </location>
</feature>
<evidence type="ECO:0000256" key="2">
    <source>
        <dbReference type="ARBA" id="ARBA00023043"/>
    </source>
</evidence>
<dbReference type="PROSITE" id="PS50088">
    <property type="entry name" value="ANK_REPEAT"/>
    <property type="match status" value="1"/>
</dbReference>
<feature type="compositionally biased region" description="Acidic residues" evidence="4">
    <location>
        <begin position="1583"/>
        <end position="1594"/>
    </location>
</feature>
<keyword evidence="5" id="KW-0812">Transmembrane</keyword>
<evidence type="ECO:0000256" key="5">
    <source>
        <dbReference type="SAM" id="Phobius"/>
    </source>
</evidence>
<evidence type="ECO:0000313" key="8">
    <source>
        <dbReference type="Proteomes" id="UP001178507"/>
    </source>
</evidence>
<dbReference type="Proteomes" id="UP001178507">
    <property type="component" value="Unassembled WGS sequence"/>
</dbReference>
<dbReference type="InterPro" id="IPR036770">
    <property type="entry name" value="Ankyrin_rpt-contain_sf"/>
</dbReference>
<keyword evidence="6" id="KW-0732">Signal</keyword>
<gene>
    <name evidence="7" type="ORF">EVOR1521_LOCUS1883</name>
</gene>
<feature type="region of interest" description="Disordered" evidence="4">
    <location>
        <begin position="1364"/>
        <end position="1405"/>
    </location>
</feature>
<keyword evidence="8" id="KW-1185">Reference proteome</keyword>
<evidence type="ECO:0000256" key="3">
    <source>
        <dbReference type="PROSITE-ProRule" id="PRU00023"/>
    </source>
</evidence>
<feature type="transmembrane region" description="Helical" evidence="5">
    <location>
        <begin position="211"/>
        <end position="232"/>
    </location>
</feature>
<feature type="transmembrane region" description="Helical" evidence="5">
    <location>
        <begin position="176"/>
        <end position="199"/>
    </location>
</feature>
<comment type="caution">
    <text evidence="7">The sequence shown here is derived from an EMBL/GenBank/DDBJ whole genome shotgun (WGS) entry which is preliminary data.</text>
</comment>
<feature type="region of interest" description="Disordered" evidence="4">
    <location>
        <begin position="1547"/>
        <end position="1594"/>
    </location>
</feature>
<keyword evidence="2 3" id="KW-0040">ANK repeat</keyword>
<feature type="repeat" description="ANK" evidence="3">
    <location>
        <begin position="1730"/>
        <end position="1762"/>
    </location>
</feature>
<dbReference type="Pfam" id="PF12796">
    <property type="entry name" value="Ank_2"/>
    <property type="match status" value="1"/>
</dbReference>
<feature type="signal peptide" evidence="6">
    <location>
        <begin position="1"/>
        <end position="18"/>
    </location>
</feature>